<gene>
    <name evidence="3" type="ORF">J2X31_003133</name>
</gene>
<dbReference type="NCBIfam" id="TIGR03696">
    <property type="entry name" value="Rhs_assc_core"/>
    <property type="match status" value="1"/>
</dbReference>
<organism evidence="3 4">
    <name type="scientific">Flavobacterium arsenatis</name>
    <dbReference type="NCBI Taxonomy" id="1484332"/>
    <lineage>
        <taxon>Bacteria</taxon>
        <taxon>Pseudomonadati</taxon>
        <taxon>Bacteroidota</taxon>
        <taxon>Flavobacteriia</taxon>
        <taxon>Flavobacteriales</taxon>
        <taxon>Flavobacteriaceae</taxon>
        <taxon>Flavobacterium</taxon>
    </lineage>
</organism>
<dbReference type="InterPro" id="IPR022385">
    <property type="entry name" value="Rhs_assc_core"/>
</dbReference>
<evidence type="ECO:0000313" key="4">
    <source>
        <dbReference type="Proteomes" id="UP001255185"/>
    </source>
</evidence>
<dbReference type="EMBL" id="JAVDVI010000015">
    <property type="protein sequence ID" value="MDR6969107.1"/>
    <property type="molecule type" value="Genomic_DNA"/>
</dbReference>
<protein>
    <submittedName>
        <fullName evidence="3">RHS repeat-associated protein</fullName>
    </submittedName>
</protein>
<keyword evidence="4" id="KW-1185">Reference proteome</keyword>
<comment type="caution">
    <text evidence="3">The sequence shown here is derived from an EMBL/GenBank/DDBJ whole genome shotgun (WGS) entry which is preliminary data.</text>
</comment>
<sequence length="1215" mass="137830">MKSINILLCLLPMIALAQSTDQNHIKNITYKQAVSIPLSNPTPAQASVGVTYFDGLGRPMQQVLHKQSSSGMDVVTPILYDDYGRQTREYLPIPASSSNMLFTSNSSLTSSPSSHYTTNYGTDASFAYSEKRLEASPLGRILEQGAPGMAWKVLETSDQDHTIKFEYKTNGEGEVRLLRADASWIPLQELYNPSPVTRGYYDPNTLYKTITKDENWTSGLLNTTVEFKNRQGQVVLKRTYNDPDNTNTAIAHDTYYLYDQFGNLSFVLPPMAEGNMNEEILEKLCYQYKYDSRNRLVEKKLPGKQWEFILYDRQDRVVATGPAHSPFNNISGMGWLINKYDALGRPMLTGWLASSTIHANGRATLQKNTLNLQTVFNESKTSTNTTINAIPFRYTNLAWPTAGYHVLTVNYYDDYAFPNAPTVFSIVMDGIQQVQYNNTTLKPVGLPTGSWTRVLTGSSSTSGETSYVLYDKKGRAVRNHTANYLGGYTYTDTKLDFSGKATYSTTYHKRSSGDELITREEFTYSDQDLLMSHNHKITFPGYAGVAERLSSNEYDALGQLKSKHVGGPATNPTGLQKVDFSYNIRGWLKGINNTLSFAESGFPNDLFAFRIGYNEVEGMSTPLFNGNISETYWKTHPENTLRKYSYEYDDLNRLTDAYYQKPGLTQPYTAAYNEEIGYDKNGNIRHLYRNGYRDGDTSYSYNIDDLNYLYDHNSNVLRRVDDKSYSLDGFLDGNINKDFNPTHFDHDYEYDDNGNMTADWNKGIERIDYNHLNLPTKITFRVSAGQKNITYIYNALGQKMLKHVLNQSPDGEHQNVVTEYLGGYQYIAGVLEFFPTSEGYVRVTNGNIFNYVYNYTDHLGNIRLSYTNDDNTAQVLEENHYYPFGMRHSYNRRILDWGGSIGTGGIYAIVQPVRRSNYQYKYNGKEYQDELSLNWYDYGARNYDPALGRFFNIDRMAEMFERMTPYQYAGNTPTYFIDRNGEYIDINDPNGTDKYRYQNGQTQKRQADGSYKTIDASENLSDFVLQTIAGLNGLENSGKTGKGMIDAFSGDKKNVTFEYTQGQAPEANRNTGIISLDPTSANKSWTTEGYIATPLFVTLGHEMEHIASKNSSNYDTWYKPGVFKAEIGATHVENKIRAESGLPLRTHYGGNSKGAFAESRLIDNQGNSIYYNIDGGRYLYPNTPQTQQTQATINDVNKANKGVILNSRYNYNENR</sequence>
<feature type="domain" description="DUF6443" evidence="2">
    <location>
        <begin position="27"/>
        <end position="163"/>
    </location>
</feature>
<reference evidence="3 4" key="1">
    <citation type="submission" date="2023-07" db="EMBL/GenBank/DDBJ databases">
        <title>Sorghum-associated microbial communities from plants grown in Nebraska, USA.</title>
        <authorList>
            <person name="Schachtman D."/>
        </authorList>
    </citation>
    <scope>NUCLEOTIDE SEQUENCE [LARGE SCALE GENOMIC DNA]</scope>
    <source>
        <strain evidence="3 4">3773</strain>
    </source>
</reference>
<evidence type="ECO:0000256" key="1">
    <source>
        <dbReference type="SAM" id="SignalP"/>
    </source>
</evidence>
<evidence type="ECO:0000313" key="3">
    <source>
        <dbReference type="EMBL" id="MDR6969107.1"/>
    </source>
</evidence>
<dbReference type="InterPro" id="IPR045619">
    <property type="entry name" value="DUF6443"/>
</dbReference>
<proteinExistence type="predicted"/>
<dbReference type="Gene3D" id="2.180.10.10">
    <property type="entry name" value="RHS repeat-associated core"/>
    <property type="match status" value="1"/>
</dbReference>
<evidence type="ECO:0000259" key="2">
    <source>
        <dbReference type="Pfam" id="PF20041"/>
    </source>
</evidence>
<dbReference type="RefSeq" id="WP_310027850.1">
    <property type="nucleotide sequence ID" value="NZ_JAVDVI010000015.1"/>
</dbReference>
<accession>A0ABU1TTF3</accession>
<name>A0ABU1TTF3_9FLAO</name>
<feature type="signal peptide" evidence="1">
    <location>
        <begin position="1"/>
        <end position="17"/>
    </location>
</feature>
<dbReference type="Pfam" id="PF20041">
    <property type="entry name" value="DUF6443"/>
    <property type="match status" value="1"/>
</dbReference>
<dbReference type="Proteomes" id="UP001255185">
    <property type="component" value="Unassembled WGS sequence"/>
</dbReference>
<keyword evidence="1" id="KW-0732">Signal</keyword>
<feature type="chain" id="PRO_5046982739" evidence="1">
    <location>
        <begin position="18"/>
        <end position="1215"/>
    </location>
</feature>